<gene>
    <name evidence="1" type="ORF">AB205_0088920</name>
</gene>
<name>A0A2G9R4Q6_AQUCT</name>
<sequence>MHLQLHPLCLLLHLQRLRLQLCSTYLEMLLKV</sequence>
<accession>A0A2G9R4Q6</accession>
<proteinExistence type="predicted"/>
<keyword evidence="2" id="KW-1185">Reference proteome</keyword>
<protein>
    <submittedName>
        <fullName evidence="1">Uncharacterized protein</fullName>
    </submittedName>
</protein>
<organism evidence="1 2">
    <name type="scientific">Aquarana catesbeiana</name>
    <name type="common">American bullfrog</name>
    <name type="synonym">Rana catesbeiana</name>
    <dbReference type="NCBI Taxonomy" id="8400"/>
    <lineage>
        <taxon>Eukaryota</taxon>
        <taxon>Metazoa</taxon>
        <taxon>Chordata</taxon>
        <taxon>Craniata</taxon>
        <taxon>Vertebrata</taxon>
        <taxon>Euteleostomi</taxon>
        <taxon>Amphibia</taxon>
        <taxon>Batrachia</taxon>
        <taxon>Anura</taxon>
        <taxon>Neobatrachia</taxon>
        <taxon>Ranoidea</taxon>
        <taxon>Ranidae</taxon>
        <taxon>Aquarana</taxon>
    </lineage>
</organism>
<evidence type="ECO:0000313" key="2">
    <source>
        <dbReference type="Proteomes" id="UP000228934"/>
    </source>
</evidence>
<dbReference type="Proteomes" id="UP000228934">
    <property type="component" value="Unassembled WGS sequence"/>
</dbReference>
<evidence type="ECO:0000313" key="1">
    <source>
        <dbReference type="EMBL" id="PIO22844.1"/>
    </source>
</evidence>
<dbReference type="AlphaFoldDB" id="A0A2G9R4Q6"/>
<reference evidence="2" key="1">
    <citation type="journal article" date="2017" name="Nat. Commun.">
        <title>The North American bullfrog draft genome provides insight into hormonal regulation of long noncoding RNA.</title>
        <authorList>
            <person name="Hammond S.A."/>
            <person name="Warren R.L."/>
            <person name="Vandervalk B.P."/>
            <person name="Kucuk E."/>
            <person name="Khan H."/>
            <person name="Gibb E.A."/>
            <person name="Pandoh P."/>
            <person name="Kirk H."/>
            <person name="Zhao Y."/>
            <person name="Jones M."/>
            <person name="Mungall A.J."/>
            <person name="Coope R."/>
            <person name="Pleasance S."/>
            <person name="Moore R.A."/>
            <person name="Holt R.A."/>
            <person name="Round J.M."/>
            <person name="Ohora S."/>
            <person name="Walle B.V."/>
            <person name="Veldhoen N."/>
            <person name="Helbing C.C."/>
            <person name="Birol I."/>
        </authorList>
    </citation>
    <scope>NUCLEOTIDE SEQUENCE [LARGE SCALE GENOMIC DNA]</scope>
</reference>
<dbReference type="EMBL" id="KV975202">
    <property type="protein sequence ID" value="PIO22844.1"/>
    <property type="molecule type" value="Genomic_DNA"/>
</dbReference>